<dbReference type="Gene3D" id="1.20.1250.20">
    <property type="entry name" value="MFS general substrate transporter like domains"/>
    <property type="match status" value="1"/>
</dbReference>
<dbReference type="Proteomes" id="UP000321685">
    <property type="component" value="Unassembled WGS sequence"/>
</dbReference>
<evidence type="ECO:0000313" key="8">
    <source>
        <dbReference type="Proteomes" id="UP000321685"/>
    </source>
</evidence>
<dbReference type="Pfam" id="PF07690">
    <property type="entry name" value="MFS_1"/>
    <property type="match status" value="1"/>
</dbReference>
<feature type="transmembrane region" description="Helical" evidence="6">
    <location>
        <begin position="45"/>
        <end position="69"/>
    </location>
</feature>
<dbReference type="InterPro" id="IPR011701">
    <property type="entry name" value="MFS"/>
</dbReference>
<reference evidence="7 8" key="1">
    <citation type="submission" date="2019-07" db="EMBL/GenBank/DDBJ databases">
        <title>Whole genome shotgun sequence of Pseudonocardia sulfidoxydans NBRC 16205.</title>
        <authorList>
            <person name="Hosoyama A."/>
            <person name="Uohara A."/>
            <person name="Ohji S."/>
            <person name="Ichikawa N."/>
        </authorList>
    </citation>
    <scope>NUCLEOTIDE SEQUENCE [LARGE SCALE GENOMIC DNA]</scope>
    <source>
        <strain evidence="7 8">NBRC 16205</strain>
    </source>
</reference>
<feature type="transmembrane region" description="Helical" evidence="6">
    <location>
        <begin position="284"/>
        <end position="302"/>
    </location>
</feature>
<evidence type="ECO:0000256" key="2">
    <source>
        <dbReference type="ARBA" id="ARBA00022475"/>
    </source>
</evidence>
<name>A0A511DFR7_9PSEU</name>
<dbReference type="GO" id="GO:0005886">
    <property type="term" value="C:plasma membrane"/>
    <property type="evidence" value="ECO:0007669"/>
    <property type="project" value="UniProtKB-SubCell"/>
</dbReference>
<dbReference type="PANTHER" id="PTHR23513:SF6">
    <property type="entry name" value="MAJOR FACILITATOR SUPERFAMILY ASSOCIATED DOMAIN-CONTAINING PROTEIN"/>
    <property type="match status" value="1"/>
</dbReference>
<feature type="transmembrane region" description="Helical" evidence="6">
    <location>
        <begin position="348"/>
        <end position="371"/>
    </location>
</feature>
<feature type="transmembrane region" description="Helical" evidence="6">
    <location>
        <begin position="252"/>
        <end position="272"/>
    </location>
</feature>
<evidence type="ECO:0000256" key="3">
    <source>
        <dbReference type="ARBA" id="ARBA00022692"/>
    </source>
</evidence>
<feature type="transmembrane region" description="Helical" evidence="6">
    <location>
        <begin position="308"/>
        <end position="327"/>
    </location>
</feature>
<evidence type="ECO:0000256" key="1">
    <source>
        <dbReference type="ARBA" id="ARBA00004651"/>
    </source>
</evidence>
<sequence length="402" mass="41311">MERGPGRRFRLLWAAFATSAAGTWLAFDAFPLIAILVLHTGPVEVSLLAAAGPAAGAVLATLTGPFVAVRRPRPVMIGADLVRFAALATVPVAYLLGWLAVPQLLLVAVVVAAADIAFTAASGAFLKTVVAPGDLLVANGRFESTTWVATAVGPPLGGFAVGVLGPVTTVVANAVSFLASAAWVRRIGPVAREPTIAAPKVRPRDLVDGWRVLLAHPVLRPLLLNVVAVNSLIMATAPLAAVLMLGELGFAPWQYALAFGAPCVGGLVGARMSRRLVERFGEPAVLRVGGTLRAVWSGVIAFVPAGPWGIVLVIAVQFCLVGCAGLFNPVLATTRLRLLPDESVVRALTAWSVSTKAAIAAVTALGGLLAAVTGPRVAIAAAGVLLLATPVLLPRRVRVADS</sequence>
<organism evidence="7 8">
    <name type="scientific">Pseudonocardia sulfidoxydans NBRC 16205</name>
    <dbReference type="NCBI Taxonomy" id="1223511"/>
    <lineage>
        <taxon>Bacteria</taxon>
        <taxon>Bacillati</taxon>
        <taxon>Actinomycetota</taxon>
        <taxon>Actinomycetes</taxon>
        <taxon>Pseudonocardiales</taxon>
        <taxon>Pseudonocardiaceae</taxon>
        <taxon>Pseudonocardia</taxon>
    </lineage>
</organism>
<dbReference type="SUPFAM" id="SSF103473">
    <property type="entry name" value="MFS general substrate transporter"/>
    <property type="match status" value="1"/>
</dbReference>
<evidence type="ECO:0000256" key="5">
    <source>
        <dbReference type="ARBA" id="ARBA00023136"/>
    </source>
</evidence>
<dbReference type="EMBL" id="BJVJ01000021">
    <property type="protein sequence ID" value="GEL23622.1"/>
    <property type="molecule type" value="Genomic_DNA"/>
</dbReference>
<feature type="transmembrane region" description="Helical" evidence="6">
    <location>
        <begin position="222"/>
        <end position="246"/>
    </location>
</feature>
<evidence type="ECO:0000313" key="7">
    <source>
        <dbReference type="EMBL" id="GEL23622.1"/>
    </source>
</evidence>
<keyword evidence="4 6" id="KW-1133">Transmembrane helix</keyword>
<proteinExistence type="predicted"/>
<keyword evidence="2" id="KW-1003">Cell membrane</keyword>
<feature type="transmembrane region" description="Helical" evidence="6">
    <location>
        <begin position="12"/>
        <end position="39"/>
    </location>
</feature>
<keyword evidence="5 6" id="KW-0472">Membrane</keyword>
<dbReference type="GO" id="GO:0022857">
    <property type="term" value="F:transmembrane transporter activity"/>
    <property type="evidence" value="ECO:0007669"/>
    <property type="project" value="InterPro"/>
</dbReference>
<dbReference type="PANTHER" id="PTHR23513">
    <property type="entry name" value="INTEGRAL MEMBRANE EFFLUX PROTEIN-RELATED"/>
    <property type="match status" value="1"/>
</dbReference>
<dbReference type="AlphaFoldDB" id="A0A511DFR7"/>
<evidence type="ECO:0000256" key="4">
    <source>
        <dbReference type="ARBA" id="ARBA00022989"/>
    </source>
</evidence>
<feature type="transmembrane region" description="Helical" evidence="6">
    <location>
        <begin position="377"/>
        <end position="393"/>
    </location>
</feature>
<comment type="subcellular location">
    <subcellularLocation>
        <location evidence="1">Cell membrane</location>
        <topology evidence="1">Multi-pass membrane protein</topology>
    </subcellularLocation>
</comment>
<dbReference type="InterPro" id="IPR036259">
    <property type="entry name" value="MFS_trans_sf"/>
</dbReference>
<evidence type="ECO:0000256" key="6">
    <source>
        <dbReference type="SAM" id="Phobius"/>
    </source>
</evidence>
<keyword evidence="8" id="KW-1185">Reference proteome</keyword>
<comment type="caution">
    <text evidence="7">The sequence shown here is derived from an EMBL/GenBank/DDBJ whole genome shotgun (WGS) entry which is preliminary data.</text>
</comment>
<dbReference type="CDD" id="cd06173">
    <property type="entry name" value="MFS_MefA_like"/>
    <property type="match status" value="1"/>
</dbReference>
<gene>
    <name evidence="7" type="ORF">PSU4_25760</name>
</gene>
<protein>
    <submittedName>
        <fullName evidence="7">MFS transporter</fullName>
    </submittedName>
</protein>
<accession>A0A511DFR7</accession>
<keyword evidence="3 6" id="KW-0812">Transmembrane</keyword>